<dbReference type="Pfam" id="PF01381">
    <property type="entry name" value="HTH_3"/>
    <property type="match status" value="1"/>
</dbReference>
<dbReference type="PANTHER" id="PTHR46797">
    <property type="entry name" value="HTH-TYPE TRANSCRIPTIONAL REGULATOR"/>
    <property type="match status" value="1"/>
</dbReference>
<dbReference type="GO" id="GO:0003677">
    <property type="term" value="F:DNA binding"/>
    <property type="evidence" value="ECO:0007669"/>
    <property type="project" value="UniProtKB-KW"/>
</dbReference>
<sequence>MEDIIYIEIGKLIKKTRLLRNLTQQELSESINITRASIANIERGSQKISLYTLYQVAESLDVSPKSLLPEVEVLTKSQKNLNTDLDNLKERLTLKELEWVYQIKKKTENEGGLKDENKKEDRTES</sequence>
<reference evidence="6 7" key="1">
    <citation type="submission" date="2016-04" db="EMBL/GenBank/DDBJ databases">
        <title>Complete genome sequence of Bacillus oceanisediminis strain 2691.</title>
        <authorList>
            <person name="Jeong H."/>
            <person name="Kim H.J."/>
            <person name="Lee D.-W."/>
        </authorList>
    </citation>
    <scope>NUCLEOTIDE SEQUENCE [LARGE SCALE GENOMIC DNA]</scope>
    <source>
        <strain evidence="6 7">2691</strain>
    </source>
</reference>
<evidence type="ECO:0000256" key="2">
    <source>
        <dbReference type="ARBA" id="ARBA00023125"/>
    </source>
</evidence>
<evidence type="ECO:0000256" key="1">
    <source>
        <dbReference type="ARBA" id="ARBA00023015"/>
    </source>
</evidence>
<name>A0A160ME84_9BACI</name>
<dbReference type="AlphaFoldDB" id="A0A160ME84"/>
<dbReference type="STRING" id="1196031.A361_20490"/>
<evidence type="ECO:0000313" key="6">
    <source>
        <dbReference type="EMBL" id="AND41439.1"/>
    </source>
</evidence>
<feature type="coiled-coil region" evidence="4">
    <location>
        <begin position="71"/>
        <end position="98"/>
    </location>
</feature>
<dbReference type="eggNOG" id="COG1476">
    <property type="taxonomic scope" value="Bacteria"/>
</dbReference>
<evidence type="ECO:0000256" key="3">
    <source>
        <dbReference type="ARBA" id="ARBA00023163"/>
    </source>
</evidence>
<dbReference type="InterPro" id="IPR010982">
    <property type="entry name" value="Lambda_DNA-bd_dom_sf"/>
</dbReference>
<feature type="domain" description="HTH cro/C1-type" evidence="5">
    <location>
        <begin position="13"/>
        <end position="67"/>
    </location>
</feature>
<dbReference type="InterPro" id="IPR001387">
    <property type="entry name" value="Cro/C1-type_HTH"/>
</dbReference>
<dbReference type="PROSITE" id="PS50943">
    <property type="entry name" value="HTH_CROC1"/>
    <property type="match status" value="1"/>
</dbReference>
<evidence type="ECO:0000313" key="7">
    <source>
        <dbReference type="Proteomes" id="UP000077856"/>
    </source>
</evidence>
<dbReference type="Gene3D" id="1.10.260.40">
    <property type="entry name" value="lambda repressor-like DNA-binding domains"/>
    <property type="match status" value="1"/>
</dbReference>
<dbReference type="PANTHER" id="PTHR46797:SF23">
    <property type="entry name" value="HTH-TYPE TRANSCRIPTIONAL REGULATOR SUTR"/>
    <property type="match status" value="1"/>
</dbReference>
<dbReference type="EMBL" id="CP015506">
    <property type="protein sequence ID" value="AND41439.1"/>
    <property type="molecule type" value="Genomic_DNA"/>
</dbReference>
<dbReference type="KEGG" id="bon:A361_20490"/>
<keyword evidence="4" id="KW-0175">Coiled coil</keyword>
<evidence type="ECO:0000256" key="4">
    <source>
        <dbReference type="SAM" id="Coils"/>
    </source>
</evidence>
<dbReference type="InterPro" id="IPR050807">
    <property type="entry name" value="TransReg_Diox_bact_type"/>
</dbReference>
<proteinExistence type="predicted"/>
<protein>
    <recommendedName>
        <fullName evidence="5">HTH cro/C1-type domain-containing protein</fullName>
    </recommendedName>
</protein>
<keyword evidence="2" id="KW-0238">DNA-binding</keyword>
<organism evidence="6 7">
    <name type="scientific">Cytobacillus oceanisediminis 2691</name>
    <dbReference type="NCBI Taxonomy" id="1196031"/>
    <lineage>
        <taxon>Bacteria</taxon>
        <taxon>Bacillati</taxon>
        <taxon>Bacillota</taxon>
        <taxon>Bacilli</taxon>
        <taxon>Bacillales</taxon>
        <taxon>Bacillaceae</taxon>
        <taxon>Cytobacillus</taxon>
    </lineage>
</organism>
<evidence type="ECO:0000259" key="5">
    <source>
        <dbReference type="PROSITE" id="PS50943"/>
    </source>
</evidence>
<dbReference type="GO" id="GO:0003700">
    <property type="term" value="F:DNA-binding transcription factor activity"/>
    <property type="evidence" value="ECO:0007669"/>
    <property type="project" value="TreeGrafter"/>
</dbReference>
<keyword evidence="3" id="KW-0804">Transcription</keyword>
<accession>A0A160ME84</accession>
<gene>
    <name evidence="6" type="ORF">A361_20490</name>
</gene>
<dbReference type="RefSeq" id="WP_019380152.1">
    <property type="nucleotide sequence ID" value="NZ_CP015506.1"/>
</dbReference>
<dbReference type="CDD" id="cd00093">
    <property type="entry name" value="HTH_XRE"/>
    <property type="match status" value="1"/>
</dbReference>
<dbReference type="Proteomes" id="UP000077856">
    <property type="component" value="Chromosome"/>
</dbReference>
<keyword evidence="1" id="KW-0805">Transcription regulation</keyword>
<dbReference type="SUPFAM" id="SSF47413">
    <property type="entry name" value="lambda repressor-like DNA-binding domains"/>
    <property type="match status" value="1"/>
</dbReference>
<dbReference type="GO" id="GO:0005829">
    <property type="term" value="C:cytosol"/>
    <property type="evidence" value="ECO:0007669"/>
    <property type="project" value="TreeGrafter"/>
</dbReference>
<dbReference type="SMART" id="SM00530">
    <property type="entry name" value="HTH_XRE"/>
    <property type="match status" value="1"/>
</dbReference>